<protein>
    <submittedName>
        <fullName evidence="2">Anti-anti-sigma factor</fullName>
    </submittedName>
</protein>
<dbReference type="AlphaFoldDB" id="A0A285HIR0"/>
<dbReference type="InterPro" id="IPR002645">
    <property type="entry name" value="STAS_dom"/>
</dbReference>
<sequence length="114" mass="12104">MTDQWVKFSTFGDAELVSLTGEIDLANAPDIGKEIVKRVQSAGKVLIDLTTVSFLDSAGVRLLDALVGDLSDHGTPTRLVVGERGAARMTLQLCAFREDVLATDLDRAAADLSG</sequence>
<dbReference type="InterPro" id="IPR036513">
    <property type="entry name" value="STAS_dom_sf"/>
</dbReference>
<feature type="domain" description="STAS" evidence="1">
    <location>
        <begin position="4"/>
        <end position="80"/>
    </location>
</feature>
<reference evidence="2 3" key="1">
    <citation type="submission" date="2017-09" db="EMBL/GenBank/DDBJ databases">
        <authorList>
            <person name="Ehlers B."/>
            <person name="Leendertz F.H."/>
        </authorList>
    </citation>
    <scope>NUCLEOTIDE SEQUENCE [LARGE SCALE GENOMIC DNA]</scope>
    <source>
        <strain evidence="2 3">CGMCC 4.6857</strain>
    </source>
</reference>
<organism evidence="2 3">
    <name type="scientific">Paractinoplanes atraurantiacus</name>
    <dbReference type="NCBI Taxonomy" id="1036182"/>
    <lineage>
        <taxon>Bacteria</taxon>
        <taxon>Bacillati</taxon>
        <taxon>Actinomycetota</taxon>
        <taxon>Actinomycetes</taxon>
        <taxon>Micromonosporales</taxon>
        <taxon>Micromonosporaceae</taxon>
        <taxon>Paractinoplanes</taxon>
    </lineage>
</organism>
<dbReference type="Pfam" id="PF01740">
    <property type="entry name" value="STAS"/>
    <property type="match status" value="1"/>
</dbReference>
<dbReference type="Gene3D" id="3.30.750.24">
    <property type="entry name" value="STAS domain"/>
    <property type="match status" value="1"/>
</dbReference>
<dbReference type="EMBL" id="OBDY01000004">
    <property type="protein sequence ID" value="SNY35544.1"/>
    <property type="molecule type" value="Genomic_DNA"/>
</dbReference>
<accession>A0A285HIR0</accession>
<gene>
    <name evidence="2" type="ORF">SAMN05421748_104451</name>
</gene>
<evidence type="ECO:0000313" key="2">
    <source>
        <dbReference type="EMBL" id="SNY35544.1"/>
    </source>
</evidence>
<dbReference type="OrthoDB" id="3393696at2"/>
<dbReference type="SUPFAM" id="SSF52091">
    <property type="entry name" value="SpoIIaa-like"/>
    <property type="match status" value="1"/>
</dbReference>
<proteinExistence type="predicted"/>
<keyword evidence="3" id="KW-1185">Reference proteome</keyword>
<dbReference type="RefSeq" id="WP_097320304.1">
    <property type="nucleotide sequence ID" value="NZ_OBDY01000004.1"/>
</dbReference>
<name>A0A285HIR0_9ACTN</name>
<evidence type="ECO:0000259" key="1">
    <source>
        <dbReference type="PROSITE" id="PS50801"/>
    </source>
</evidence>
<dbReference type="CDD" id="cd07043">
    <property type="entry name" value="STAS_anti-anti-sigma_factors"/>
    <property type="match status" value="1"/>
</dbReference>
<dbReference type="PROSITE" id="PS50801">
    <property type="entry name" value="STAS"/>
    <property type="match status" value="1"/>
</dbReference>
<dbReference type="Proteomes" id="UP000219612">
    <property type="component" value="Unassembled WGS sequence"/>
</dbReference>
<evidence type="ECO:0000313" key="3">
    <source>
        <dbReference type="Proteomes" id="UP000219612"/>
    </source>
</evidence>